<dbReference type="SUPFAM" id="SSF50182">
    <property type="entry name" value="Sm-like ribonucleoproteins"/>
    <property type="match status" value="1"/>
</dbReference>
<dbReference type="Gene3D" id="2.30.30.100">
    <property type="match status" value="1"/>
</dbReference>
<dbReference type="Proteomes" id="UP000467841">
    <property type="component" value="Unassembled WGS sequence"/>
</dbReference>
<dbReference type="OrthoDB" id="1043240at2759"/>
<dbReference type="InterPro" id="IPR025609">
    <property type="entry name" value="Lsm14-like_N"/>
</dbReference>
<dbReference type="SMART" id="SM01271">
    <property type="entry name" value="LSM14"/>
    <property type="match status" value="1"/>
</dbReference>
<protein>
    <recommendedName>
        <fullName evidence="1">Lsm14-like N-terminal domain-containing protein</fullName>
    </recommendedName>
</protein>
<feature type="domain" description="Lsm14-like N-terminal" evidence="1">
    <location>
        <begin position="1"/>
        <end position="81"/>
    </location>
</feature>
<dbReference type="Pfam" id="PF12701">
    <property type="entry name" value="LSM14"/>
    <property type="match status" value="1"/>
</dbReference>
<organism evidence="2 3">
    <name type="scientific">Microthlaspi erraticum</name>
    <dbReference type="NCBI Taxonomy" id="1685480"/>
    <lineage>
        <taxon>Eukaryota</taxon>
        <taxon>Viridiplantae</taxon>
        <taxon>Streptophyta</taxon>
        <taxon>Embryophyta</taxon>
        <taxon>Tracheophyta</taxon>
        <taxon>Spermatophyta</taxon>
        <taxon>Magnoliopsida</taxon>
        <taxon>eudicotyledons</taxon>
        <taxon>Gunneridae</taxon>
        <taxon>Pentapetalae</taxon>
        <taxon>rosids</taxon>
        <taxon>malvids</taxon>
        <taxon>Brassicales</taxon>
        <taxon>Brassicaceae</taxon>
        <taxon>Coluteocarpeae</taxon>
        <taxon>Microthlaspi</taxon>
    </lineage>
</organism>
<name>A0A6D2L4M2_9BRAS</name>
<reference evidence="2" key="1">
    <citation type="submission" date="2020-01" db="EMBL/GenBank/DDBJ databases">
        <authorList>
            <person name="Mishra B."/>
        </authorList>
    </citation>
    <scope>NUCLEOTIDE SEQUENCE [LARGE SCALE GENOMIC DNA]</scope>
</reference>
<comment type="caution">
    <text evidence="2">The sequence shown here is derived from an EMBL/GenBank/DDBJ whole genome shotgun (WGS) entry which is preliminary data.</text>
</comment>
<sequence length="84" mass="9399">MEFHGNFVSVTDTNDCRIEGVLADLDLRRSRIVVKNARNCGSEGRRIHGPQIPPSAITLPSVPLHESQIKDLELIFVPSSERDF</sequence>
<proteinExistence type="predicted"/>
<dbReference type="AlphaFoldDB" id="A0A6D2L4M2"/>
<dbReference type="InterPro" id="IPR010920">
    <property type="entry name" value="LSM_dom_sf"/>
</dbReference>
<dbReference type="EMBL" id="CACVBM020001595">
    <property type="protein sequence ID" value="CAA7054891.1"/>
    <property type="molecule type" value="Genomic_DNA"/>
</dbReference>
<evidence type="ECO:0000313" key="3">
    <source>
        <dbReference type="Proteomes" id="UP000467841"/>
    </source>
</evidence>
<keyword evidence="3" id="KW-1185">Reference proteome</keyword>
<accession>A0A6D2L4M2</accession>
<gene>
    <name evidence="2" type="ORF">MERR_LOCUS42127</name>
</gene>
<evidence type="ECO:0000259" key="1">
    <source>
        <dbReference type="SMART" id="SM01271"/>
    </source>
</evidence>
<evidence type="ECO:0000313" key="2">
    <source>
        <dbReference type="EMBL" id="CAA7054891.1"/>
    </source>
</evidence>